<protein>
    <submittedName>
        <fullName evidence="1">Uncharacterized protein</fullName>
    </submittedName>
</protein>
<evidence type="ECO:0000313" key="1">
    <source>
        <dbReference type="EMBL" id="KAF6737598.1"/>
    </source>
</evidence>
<sequence length="100" mass="11668">MGKTAASLDANPRKILSHRRLEKTVRFLQGKQQEGAEKIRPEMVHAVSANHRQPRPVIPRSPPLTQWKITKKNDNHNFFPPFDFKQTLTQHCFMFKKGHL</sequence>
<dbReference type="Proteomes" id="UP000646548">
    <property type="component" value="Unassembled WGS sequence"/>
</dbReference>
<evidence type="ECO:0000313" key="2">
    <source>
        <dbReference type="Proteomes" id="UP000646548"/>
    </source>
</evidence>
<name>A0A834FNL2_ORYME</name>
<accession>A0A834FNL2</accession>
<reference evidence="1" key="1">
    <citation type="journal article" name="BMC Genomics">
        <title>Long-read sequencing and de novo genome assembly of marine medaka (Oryzias melastigma).</title>
        <authorList>
            <person name="Liang P."/>
            <person name="Saqib H.S.A."/>
            <person name="Ni X."/>
            <person name="Shen Y."/>
        </authorList>
    </citation>
    <scope>NUCLEOTIDE SEQUENCE</scope>
    <source>
        <strain evidence="1">Bigg-433</strain>
    </source>
</reference>
<comment type="caution">
    <text evidence="1">The sequence shown here is derived from an EMBL/GenBank/DDBJ whole genome shotgun (WGS) entry which is preliminary data.</text>
</comment>
<dbReference type="EMBL" id="WKFB01000055">
    <property type="protein sequence ID" value="KAF6737598.1"/>
    <property type="molecule type" value="Genomic_DNA"/>
</dbReference>
<gene>
    <name evidence="1" type="ORF">FQA47_008156</name>
</gene>
<proteinExistence type="predicted"/>
<organism evidence="1 2">
    <name type="scientific">Oryzias melastigma</name>
    <name type="common">Marine medaka</name>
    <dbReference type="NCBI Taxonomy" id="30732"/>
    <lineage>
        <taxon>Eukaryota</taxon>
        <taxon>Metazoa</taxon>
        <taxon>Chordata</taxon>
        <taxon>Craniata</taxon>
        <taxon>Vertebrata</taxon>
        <taxon>Euteleostomi</taxon>
        <taxon>Actinopterygii</taxon>
        <taxon>Neopterygii</taxon>
        <taxon>Teleostei</taxon>
        <taxon>Neoteleostei</taxon>
        <taxon>Acanthomorphata</taxon>
        <taxon>Ovalentaria</taxon>
        <taxon>Atherinomorphae</taxon>
        <taxon>Beloniformes</taxon>
        <taxon>Adrianichthyidae</taxon>
        <taxon>Oryziinae</taxon>
        <taxon>Oryzias</taxon>
    </lineage>
</organism>
<dbReference type="AlphaFoldDB" id="A0A834FNL2"/>